<dbReference type="InterPro" id="IPR043129">
    <property type="entry name" value="ATPase_NBD"/>
</dbReference>
<evidence type="ECO:0000256" key="1">
    <source>
        <dbReference type="ARBA" id="ARBA00008748"/>
    </source>
</evidence>
<dbReference type="InterPro" id="IPR000890">
    <property type="entry name" value="Aliphatic_acid_kin_short-chain"/>
</dbReference>
<dbReference type="NCBIfam" id="TIGR00016">
    <property type="entry name" value="ackA"/>
    <property type="match status" value="1"/>
</dbReference>
<dbReference type="HAMAP" id="MF_00020">
    <property type="entry name" value="Acetate_kinase"/>
    <property type="match status" value="1"/>
</dbReference>
<dbReference type="InterPro" id="IPR004372">
    <property type="entry name" value="Ac/propionate_kinase"/>
</dbReference>
<evidence type="ECO:0000256" key="6">
    <source>
        <dbReference type="HAMAP-Rule" id="MF_00020"/>
    </source>
</evidence>
<organism evidence="8 9">
    <name type="scientific">Tessaracoccus rhinocerotis</name>
    <dbReference type="NCBI Taxonomy" id="1689449"/>
    <lineage>
        <taxon>Bacteria</taxon>
        <taxon>Bacillati</taxon>
        <taxon>Actinomycetota</taxon>
        <taxon>Actinomycetes</taxon>
        <taxon>Propionibacteriales</taxon>
        <taxon>Propionibacteriaceae</taxon>
        <taxon>Tessaracoccus</taxon>
    </lineage>
</organism>
<dbReference type="GO" id="GO:0006083">
    <property type="term" value="P:acetate metabolic process"/>
    <property type="evidence" value="ECO:0007669"/>
    <property type="project" value="TreeGrafter"/>
</dbReference>
<evidence type="ECO:0000256" key="3">
    <source>
        <dbReference type="ARBA" id="ARBA00022741"/>
    </source>
</evidence>
<dbReference type="PRINTS" id="PR00471">
    <property type="entry name" value="ACETATEKNASE"/>
</dbReference>
<dbReference type="InterPro" id="IPR023865">
    <property type="entry name" value="Aliphatic_acid_kinase_CS"/>
</dbReference>
<dbReference type="RefSeq" id="WP_143938100.1">
    <property type="nucleotide sequence ID" value="NZ_VKKG01000003.1"/>
</dbReference>
<dbReference type="GO" id="GO:0005737">
    <property type="term" value="C:cytoplasm"/>
    <property type="evidence" value="ECO:0007669"/>
    <property type="project" value="UniProtKB-SubCell"/>
</dbReference>
<comment type="similarity">
    <text evidence="1 6 7">Belongs to the acetokinase family.</text>
</comment>
<feature type="site" description="Transition state stabilizer" evidence="6">
    <location>
        <position position="177"/>
    </location>
</feature>
<comment type="subcellular location">
    <subcellularLocation>
        <location evidence="6">Cytoplasm</location>
    </subcellularLocation>
</comment>
<comment type="caution">
    <text evidence="8">The sequence shown here is derived from an EMBL/GenBank/DDBJ whole genome shotgun (WGS) entry which is preliminary data.</text>
</comment>
<dbReference type="PANTHER" id="PTHR21060:SF15">
    <property type="entry name" value="ACETATE KINASE-RELATED"/>
    <property type="match status" value="1"/>
</dbReference>
<dbReference type="EC" id="2.7.2.1" evidence="6"/>
<dbReference type="GO" id="GO:0008776">
    <property type="term" value="F:acetate kinase activity"/>
    <property type="evidence" value="ECO:0007669"/>
    <property type="project" value="UniProtKB-UniRule"/>
</dbReference>
<dbReference type="PIRSF" id="PIRSF000722">
    <property type="entry name" value="Acetate_prop_kin"/>
    <property type="match status" value="1"/>
</dbReference>
<dbReference type="Proteomes" id="UP000317638">
    <property type="component" value="Unassembled WGS sequence"/>
</dbReference>
<feature type="binding site" evidence="6">
    <location>
        <position position="9"/>
    </location>
    <ligand>
        <name>Mg(2+)</name>
        <dbReference type="ChEBI" id="CHEBI:18420"/>
    </ligand>
</feature>
<dbReference type="GO" id="GO:0006085">
    <property type="term" value="P:acetyl-CoA biosynthetic process"/>
    <property type="evidence" value="ECO:0007669"/>
    <property type="project" value="UniProtKB-UniRule"/>
</dbReference>
<accession>A0A553K098</accession>
<keyword evidence="4 6" id="KW-0418">Kinase</keyword>
<keyword evidence="6" id="KW-0479">Metal-binding</keyword>
<feature type="active site" description="Proton donor/acceptor" evidence="6">
    <location>
        <position position="145"/>
    </location>
</feature>
<evidence type="ECO:0000256" key="4">
    <source>
        <dbReference type="ARBA" id="ARBA00022777"/>
    </source>
</evidence>
<feature type="site" description="Transition state stabilizer" evidence="6">
    <location>
        <position position="238"/>
    </location>
</feature>
<dbReference type="UniPathway" id="UPA00340">
    <property type="reaction ID" value="UER00458"/>
</dbReference>
<feature type="binding site" evidence="6">
    <location>
        <begin position="205"/>
        <end position="209"/>
    </location>
    <ligand>
        <name>ATP</name>
        <dbReference type="ChEBI" id="CHEBI:30616"/>
    </ligand>
</feature>
<dbReference type="CDD" id="cd24010">
    <property type="entry name" value="ASKHA_NBD_AcK_PK"/>
    <property type="match status" value="1"/>
</dbReference>
<protein>
    <recommendedName>
        <fullName evidence="6">Acetate kinase</fullName>
        <ecNumber evidence="6">2.7.2.1</ecNumber>
    </recommendedName>
    <alternativeName>
        <fullName evidence="6">Acetokinase</fullName>
    </alternativeName>
</protein>
<keyword evidence="5 6" id="KW-0067">ATP-binding</keyword>
<comment type="subunit">
    <text evidence="6">Homodimer.</text>
</comment>
<dbReference type="GO" id="GO:0005524">
    <property type="term" value="F:ATP binding"/>
    <property type="evidence" value="ECO:0007669"/>
    <property type="project" value="UniProtKB-KW"/>
</dbReference>
<dbReference type="Pfam" id="PF00871">
    <property type="entry name" value="Acetate_kinase"/>
    <property type="match status" value="1"/>
</dbReference>
<comment type="pathway">
    <text evidence="6">Metabolic intermediate biosynthesis; acetyl-CoA biosynthesis; acetyl-CoA from acetate: step 1/2.</text>
</comment>
<keyword evidence="9" id="KW-1185">Reference proteome</keyword>
<evidence type="ECO:0000313" key="9">
    <source>
        <dbReference type="Proteomes" id="UP000317638"/>
    </source>
</evidence>
<name>A0A553K098_9ACTN</name>
<gene>
    <name evidence="6" type="primary">ackA</name>
    <name evidence="8" type="ORF">FOJ82_08685</name>
</gene>
<dbReference type="PROSITE" id="PS01076">
    <property type="entry name" value="ACETATE_KINASE_2"/>
    <property type="match status" value="1"/>
</dbReference>
<comment type="cofactor">
    <cofactor evidence="6">
        <name>Mg(2+)</name>
        <dbReference type="ChEBI" id="CHEBI:18420"/>
    </cofactor>
    <cofactor evidence="6">
        <name>Mn(2+)</name>
        <dbReference type="ChEBI" id="CHEBI:29035"/>
    </cofactor>
    <text evidence="6">Mg(2+). Can also accept Mn(2+).</text>
</comment>
<feature type="binding site" evidence="6">
    <location>
        <begin position="326"/>
        <end position="330"/>
    </location>
    <ligand>
        <name>ATP</name>
        <dbReference type="ChEBI" id="CHEBI:30616"/>
    </ligand>
</feature>
<evidence type="ECO:0000256" key="5">
    <source>
        <dbReference type="ARBA" id="ARBA00022840"/>
    </source>
</evidence>
<dbReference type="PANTHER" id="PTHR21060">
    <property type="entry name" value="ACETATE KINASE"/>
    <property type="match status" value="1"/>
</dbReference>
<comment type="catalytic activity">
    <reaction evidence="6">
        <text>acetate + ATP = acetyl phosphate + ADP</text>
        <dbReference type="Rhea" id="RHEA:11352"/>
        <dbReference type="ChEBI" id="CHEBI:22191"/>
        <dbReference type="ChEBI" id="CHEBI:30089"/>
        <dbReference type="ChEBI" id="CHEBI:30616"/>
        <dbReference type="ChEBI" id="CHEBI:456216"/>
        <dbReference type="EC" id="2.7.2.1"/>
    </reaction>
</comment>
<proteinExistence type="inferred from homology"/>
<sequence>MSQPILLLNCGSSSIKYQLLDPEQTRPLAVGIVQRIGQGRSTLDHEVAGQEFHLDQDFADHTEAVAAVVEQFNQHGPSLSEVIAVGHRTVHGGNTFKESVRINQAVIDKLKELSELAPLHNPPSVAGIEAAMGILPDVPHVAIFDTAFFSTLPPAAYTYAINREVTEKYRIRRFGFHGTSHSYVSKKAAEFLGRPVEDLRIIVAHLGNGASISAVKGGVAVDTSMGLTPLEGLVMGTRSGDIDPGMPKYLAGKGMTLLEIDDMLNKASGMGGLCGFTDMRDVVAAIDEGDKQAELALDIYVHRLISYIGSYMAVLGGVDVLAFTAGVGENSAPVREKTIKRLEGLGFILDDAANQVRSKEPREISSPESAVRVLVVPTNEELAMARETLAVLAAG</sequence>
<evidence type="ECO:0000256" key="7">
    <source>
        <dbReference type="RuleBase" id="RU003835"/>
    </source>
</evidence>
<feature type="binding site" evidence="6">
    <location>
        <position position="380"/>
    </location>
    <ligand>
        <name>Mg(2+)</name>
        <dbReference type="ChEBI" id="CHEBI:18420"/>
    </ligand>
</feature>
<feature type="binding site" evidence="6">
    <location>
        <position position="88"/>
    </location>
    <ligand>
        <name>substrate</name>
    </ligand>
</feature>
<reference evidence="8 9" key="1">
    <citation type="submission" date="2019-07" db="EMBL/GenBank/DDBJ databases">
        <authorList>
            <person name="Zhou L.-Y."/>
        </authorList>
    </citation>
    <scope>NUCLEOTIDE SEQUENCE [LARGE SCALE GENOMIC DNA]</scope>
    <source>
        <strain evidence="8 9">YIM 101269</strain>
    </source>
</reference>
<keyword evidence="3 6" id="KW-0547">Nucleotide-binding</keyword>
<dbReference type="SUPFAM" id="SSF53067">
    <property type="entry name" value="Actin-like ATPase domain"/>
    <property type="match status" value="2"/>
</dbReference>
<dbReference type="PROSITE" id="PS01075">
    <property type="entry name" value="ACETATE_KINASE_1"/>
    <property type="match status" value="1"/>
</dbReference>
<keyword evidence="6" id="KW-0963">Cytoplasm</keyword>
<dbReference type="AlphaFoldDB" id="A0A553K098"/>
<evidence type="ECO:0000313" key="8">
    <source>
        <dbReference type="EMBL" id="TRY18124.1"/>
    </source>
</evidence>
<dbReference type="Gene3D" id="3.30.420.40">
    <property type="match status" value="2"/>
</dbReference>
<feature type="binding site" evidence="6">
    <location>
        <begin position="278"/>
        <end position="280"/>
    </location>
    <ligand>
        <name>ATP</name>
        <dbReference type="ChEBI" id="CHEBI:30616"/>
    </ligand>
</feature>
<dbReference type="GO" id="GO:0000287">
    <property type="term" value="F:magnesium ion binding"/>
    <property type="evidence" value="ECO:0007669"/>
    <property type="project" value="UniProtKB-UniRule"/>
</dbReference>
<dbReference type="OrthoDB" id="9802453at2"/>
<dbReference type="EMBL" id="VKKG01000003">
    <property type="protein sequence ID" value="TRY18124.1"/>
    <property type="molecule type" value="Genomic_DNA"/>
</dbReference>
<evidence type="ECO:0000256" key="2">
    <source>
        <dbReference type="ARBA" id="ARBA00022679"/>
    </source>
</evidence>
<keyword evidence="6" id="KW-0460">Magnesium</keyword>
<comment type="function">
    <text evidence="6">Catalyzes the formation of acetyl phosphate from acetate and ATP. Can also catalyze the reverse reaction.</text>
</comment>
<feature type="binding site" evidence="6">
    <location>
        <position position="16"/>
    </location>
    <ligand>
        <name>ATP</name>
        <dbReference type="ChEBI" id="CHEBI:30616"/>
    </ligand>
</feature>
<keyword evidence="2 6" id="KW-0808">Transferase</keyword>